<dbReference type="Gene3D" id="3.40.50.720">
    <property type="entry name" value="NAD(P)-binding Rossmann-like Domain"/>
    <property type="match status" value="1"/>
</dbReference>
<dbReference type="InterPro" id="IPR009081">
    <property type="entry name" value="PP-bd_ACP"/>
</dbReference>
<keyword evidence="3" id="KW-0808">Transferase</keyword>
<dbReference type="InterPro" id="IPR013968">
    <property type="entry name" value="PKS_KR"/>
</dbReference>
<dbReference type="PANTHER" id="PTHR43775">
    <property type="entry name" value="FATTY ACID SYNTHASE"/>
    <property type="match status" value="1"/>
</dbReference>
<organism evidence="8 9">
    <name type="scientific">Streptomyces ziwulingensis</name>
    <dbReference type="NCBI Taxonomy" id="1045501"/>
    <lineage>
        <taxon>Bacteria</taxon>
        <taxon>Bacillati</taxon>
        <taxon>Actinomycetota</taxon>
        <taxon>Actinomycetes</taxon>
        <taxon>Kitasatosporales</taxon>
        <taxon>Streptomycetaceae</taxon>
        <taxon>Streptomyces</taxon>
    </lineage>
</organism>
<feature type="domain" description="Carrier" evidence="7">
    <location>
        <begin position="745"/>
        <end position="820"/>
    </location>
</feature>
<dbReference type="Gene3D" id="3.40.366.10">
    <property type="entry name" value="Malonyl-Coenzyme A Acyl Carrier Protein, domain 2"/>
    <property type="match status" value="1"/>
</dbReference>
<dbReference type="InterPro" id="IPR036291">
    <property type="entry name" value="NAD(P)-bd_dom_sf"/>
</dbReference>
<dbReference type="InterPro" id="IPR014043">
    <property type="entry name" value="Acyl_transferase_dom"/>
</dbReference>
<keyword evidence="5" id="KW-0511">Multifunctional enzyme</keyword>
<dbReference type="SMART" id="SM00823">
    <property type="entry name" value="PKS_PP"/>
    <property type="match status" value="1"/>
</dbReference>
<dbReference type="SUPFAM" id="SSF52151">
    <property type="entry name" value="FabD/lysophospholipase-like"/>
    <property type="match status" value="1"/>
</dbReference>
<dbReference type="Proteomes" id="UP001501265">
    <property type="component" value="Unassembled WGS sequence"/>
</dbReference>
<dbReference type="Gene3D" id="1.10.1200.10">
    <property type="entry name" value="ACP-like"/>
    <property type="match status" value="1"/>
</dbReference>
<dbReference type="Pfam" id="PF00550">
    <property type="entry name" value="PP-binding"/>
    <property type="match status" value="1"/>
</dbReference>
<dbReference type="InterPro" id="IPR001227">
    <property type="entry name" value="Ac_transferase_dom_sf"/>
</dbReference>
<evidence type="ECO:0000313" key="9">
    <source>
        <dbReference type="Proteomes" id="UP001501265"/>
    </source>
</evidence>
<evidence type="ECO:0000256" key="2">
    <source>
        <dbReference type="ARBA" id="ARBA00022553"/>
    </source>
</evidence>
<keyword evidence="2" id="KW-0597">Phosphoprotein</keyword>
<accession>A0ABP9B2J0</accession>
<dbReference type="Pfam" id="PF18369">
    <property type="entry name" value="PKS_DE"/>
    <property type="match status" value="1"/>
</dbReference>
<evidence type="ECO:0000256" key="1">
    <source>
        <dbReference type="ARBA" id="ARBA00022450"/>
    </source>
</evidence>
<evidence type="ECO:0000256" key="6">
    <source>
        <dbReference type="SAM" id="MobiDB-lite"/>
    </source>
</evidence>
<name>A0ABP9B2J0_9ACTN</name>
<dbReference type="InterPro" id="IPR050091">
    <property type="entry name" value="PKS_NRPS_Biosynth_Enz"/>
</dbReference>
<dbReference type="CDD" id="cd08952">
    <property type="entry name" value="KR_1_SDR_x"/>
    <property type="match status" value="1"/>
</dbReference>
<evidence type="ECO:0000256" key="4">
    <source>
        <dbReference type="ARBA" id="ARBA00023194"/>
    </source>
</evidence>
<keyword evidence="1" id="KW-0596">Phosphopantetheine</keyword>
<dbReference type="PANTHER" id="PTHR43775:SF51">
    <property type="entry name" value="INACTIVE PHENOLPHTHIOCEROL SYNTHESIS POLYKETIDE SYNTHASE TYPE I PKS1-RELATED"/>
    <property type="match status" value="1"/>
</dbReference>
<gene>
    <name evidence="8" type="ORF">GCM10023220_11700</name>
</gene>
<dbReference type="SUPFAM" id="SSF51735">
    <property type="entry name" value="NAD(P)-binding Rossmann-fold domains"/>
    <property type="match status" value="2"/>
</dbReference>
<dbReference type="InterPro" id="IPR036736">
    <property type="entry name" value="ACP-like_sf"/>
</dbReference>
<reference evidence="9" key="1">
    <citation type="journal article" date="2019" name="Int. J. Syst. Evol. Microbiol.">
        <title>The Global Catalogue of Microorganisms (GCM) 10K type strain sequencing project: providing services to taxonomists for standard genome sequencing and annotation.</title>
        <authorList>
            <consortium name="The Broad Institute Genomics Platform"/>
            <consortium name="The Broad Institute Genome Sequencing Center for Infectious Disease"/>
            <person name="Wu L."/>
            <person name="Ma J."/>
        </authorList>
    </citation>
    <scope>NUCLEOTIDE SEQUENCE [LARGE SCALE GENOMIC DNA]</scope>
    <source>
        <strain evidence="9">JCM 18081</strain>
    </source>
</reference>
<evidence type="ECO:0000259" key="7">
    <source>
        <dbReference type="PROSITE" id="PS50075"/>
    </source>
</evidence>
<dbReference type="SMART" id="SM00822">
    <property type="entry name" value="PKS_KR"/>
    <property type="match status" value="1"/>
</dbReference>
<keyword evidence="4" id="KW-0045">Antibiotic biosynthesis</keyword>
<dbReference type="InterPro" id="IPR016035">
    <property type="entry name" value="Acyl_Trfase/lysoPLipase"/>
</dbReference>
<evidence type="ECO:0000256" key="5">
    <source>
        <dbReference type="ARBA" id="ARBA00023268"/>
    </source>
</evidence>
<dbReference type="Gene3D" id="3.30.70.3290">
    <property type="match status" value="1"/>
</dbReference>
<dbReference type="SUPFAM" id="SSF47336">
    <property type="entry name" value="ACP-like"/>
    <property type="match status" value="1"/>
</dbReference>
<feature type="region of interest" description="Disordered" evidence="6">
    <location>
        <begin position="865"/>
        <end position="884"/>
    </location>
</feature>
<evidence type="ECO:0000256" key="3">
    <source>
        <dbReference type="ARBA" id="ARBA00022679"/>
    </source>
</evidence>
<dbReference type="InterPro" id="IPR006162">
    <property type="entry name" value="Ppantetheine_attach_site"/>
</dbReference>
<sequence length="904" mass="95364">MRVRRVAVDYASHTRHVEAIEGSLAEAFAEIRSQAPLVPFFSTVTGEWVREAGVLDGGYWYRNLRGQVRFGPAVASLLAEGHTVFVESSAHPVLLQPVNEIFDEAADDNVRLRAVAAGSLRREEGGPRRLLASMAELFVKGVTVDWTGVLPAEAPATHVDLPTYAFDRQHFWLREAETGTDDGPAAEGADTDFWTAVEQADADALAQLLDLAAADQRDALRTVVPVLADWRGRRRERSAAEKLRYHVTWRPLDQETTGVPAGRWLAVVPADRPAGSPPDELLRELAAQGLDLVPLEVAAADATRARLGERLSAALAEPDVTGVLSLLALDPGGADGPLDPVPLTAATLALVQALGDAGAKQPLWCLTQGAVNTGVQDTVTAPAQAAVWGVGRAAALERGEPWGGLIDLPATLDTRAVRHLLGALDHPGDDDQMAVRRSGVHTRRLLRKAAPDPAAGSGWQPAGTVLVTGGAEGLGRHAALWLARSGARRLVVTTTAGAPEDALAGLRAEVAALDTGTTVLACADTDRTAIEGLLAELPADQPLTAVVHTADIARTSTVDDTGVPELTEVFATKVDTARWLAERFADTPLDAFVVFSSIAGIWGGGGQGPSGAANAVLDALVEWRRGHGHPATAIAWGALDEIGVGMDEDTLTQLRRRGVLPMAPQIAVTAFEQAVQAREKAVTVVDMDWDAFIPAFTSVRPSPLFADLPEATAALRATQPDAGNGDTTAGLVDSLRDVPEAERNRILLRLVCGHAATVLGHSGAESIGPLQAFQEVGFDSLAAVNLRNSLHVATGLRLPATLIFDYPTPDALVGYLRSELLRDADDGLDGREDDLKRALATIPFARFKEAGVLDTLLSLMDTEDAEDAAASEGPGTTAPAEDDETLIDAMDVADLVQRALGGTS</sequence>
<dbReference type="Gene3D" id="6.10.140.1830">
    <property type="match status" value="1"/>
</dbReference>
<dbReference type="Pfam" id="PF00698">
    <property type="entry name" value="Acyl_transf_1"/>
    <property type="match status" value="1"/>
</dbReference>
<dbReference type="SMART" id="SM01294">
    <property type="entry name" value="PKS_PP_betabranch"/>
    <property type="match status" value="1"/>
</dbReference>
<protein>
    <recommendedName>
        <fullName evidence="7">Carrier domain-containing protein</fullName>
    </recommendedName>
</protein>
<dbReference type="PROSITE" id="PS00012">
    <property type="entry name" value="PHOSPHOPANTETHEINE"/>
    <property type="match status" value="1"/>
</dbReference>
<dbReference type="InterPro" id="IPR041618">
    <property type="entry name" value="PKS_DE"/>
</dbReference>
<dbReference type="PROSITE" id="PS50075">
    <property type="entry name" value="CARRIER"/>
    <property type="match status" value="1"/>
</dbReference>
<dbReference type="InterPro" id="IPR057326">
    <property type="entry name" value="KR_dom"/>
</dbReference>
<dbReference type="InterPro" id="IPR020806">
    <property type="entry name" value="PKS_PP-bd"/>
</dbReference>
<comment type="caution">
    <text evidence="8">The sequence shown here is derived from an EMBL/GenBank/DDBJ whole genome shotgun (WGS) entry which is preliminary data.</text>
</comment>
<dbReference type="Pfam" id="PF08659">
    <property type="entry name" value="KR"/>
    <property type="match status" value="1"/>
</dbReference>
<dbReference type="SMART" id="SM00827">
    <property type="entry name" value="PKS_AT"/>
    <property type="match status" value="1"/>
</dbReference>
<dbReference type="EMBL" id="BAABIG010000011">
    <property type="protein sequence ID" value="GAA4788744.1"/>
    <property type="molecule type" value="Genomic_DNA"/>
</dbReference>
<keyword evidence="9" id="KW-1185">Reference proteome</keyword>
<proteinExistence type="predicted"/>
<evidence type="ECO:0000313" key="8">
    <source>
        <dbReference type="EMBL" id="GAA4788744.1"/>
    </source>
</evidence>